<evidence type="ECO:0000259" key="5">
    <source>
        <dbReference type="PROSITE" id="PS50106"/>
    </source>
</evidence>
<dbReference type="SUPFAM" id="SSF50494">
    <property type="entry name" value="Trypsin-like serine proteases"/>
    <property type="match status" value="1"/>
</dbReference>
<keyword evidence="2 6" id="KW-0645">Protease</keyword>
<protein>
    <submittedName>
        <fullName evidence="6">Serine protease</fullName>
    </submittedName>
</protein>
<reference evidence="6" key="2">
    <citation type="submission" date="2020-09" db="EMBL/GenBank/DDBJ databases">
        <authorList>
            <person name="Sun Q."/>
            <person name="Ohkuma M."/>
        </authorList>
    </citation>
    <scope>NUCLEOTIDE SEQUENCE</scope>
    <source>
        <strain evidence="6">JCM 31311</strain>
    </source>
</reference>
<feature type="region of interest" description="Disordered" evidence="4">
    <location>
        <begin position="34"/>
        <end position="59"/>
    </location>
</feature>
<comment type="similarity">
    <text evidence="1">Belongs to the peptidase S1C family.</text>
</comment>
<dbReference type="InterPro" id="IPR043504">
    <property type="entry name" value="Peptidase_S1_PA_chymotrypsin"/>
</dbReference>
<evidence type="ECO:0000313" key="7">
    <source>
        <dbReference type="Proteomes" id="UP000603865"/>
    </source>
</evidence>
<accession>A0A918CR04</accession>
<dbReference type="GO" id="GO:0004252">
    <property type="term" value="F:serine-type endopeptidase activity"/>
    <property type="evidence" value="ECO:0007669"/>
    <property type="project" value="InterPro"/>
</dbReference>
<dbReference type="SUPFAM" id="SSF50156">
    <property type="entry name" value="PDZ domain-like"/>
    <property type="match status" value="1"/>
</dbReference>
<reference evidence="6" key="1">
    <citation type="journal article" date="2014" name="Int. J. Syst. Evol. Microbiol.">
        <title>Complete genome sequence of Corynebacterium casei LMG S-19264T (=DSM 44701T), isolated from a smear-ripened cheese.</title>
        <authorList>
            <consortium name="US DOE Joint Genome Institute (JGI-PGF)"/>
            <person name="Walter F."/>
            <person name="Albersmeier A."/>
            <person name="Kalinowski J."/>
            <person name="Ruckert C."/>
        </authorList>
    </citation>
    <scope>NUCLEOTIDE SEQUENCE</scope>
    <source>
        <strain evidence="6">JCM 31311</strain>
    </source>
</reference>
<dbReference type="PANTHER" id="PTHR43343">
    <property type="entry name" value="PEPTIDASE S12"/>
    <property type="match status" value="1"/>
</dbReference>
<evidence type="ECO:0000256" key="2">
    <source>
        <dbReference type="ARBA" id="ARBA00022670"/>
    </source>
</evidence>
<sequence>MSRSPWPIVLLLAALAAYLSPNWHWPGLDGGAGGSVERQLPSQDAGTSPLTTDPNASLSPASRELFNRVRPASVQIEQLSRGGNGGLGSGFFITPQGLLLTAYHVVDGARIIRVRTVSDQTFSAKVVGFDNAADVALLQIQTRGTVPFLELAPGTPRVGERVLAVGNSRGDFLQARRGLLLALNAEAGRSDFPEGTLEMSAPLAPGDSGGPIVNTLGQAIGVVSYVRVDDQGNTLSSYAVPVTANEALITQLKAGVKRDVPAIGLTFDTDHDGQTNPPGGVISAVVSGGPAERAGLVGIQQAEDGHMTALGDVILSVNGQRTRSADDAIYEIRRHQIGDTVTLGVIRQGTRRTVEMRLVARGSLVFGP</sequence>
<dbReference type="AlphaFoldDB" id="A0A918CR04"/>
<dbReference type="InterPro" id="IPR051201">
    <property type="entry name" value="Chloro_Bact_Ser_Proteases"/>
</dbReference>
<gene>
    <name evidence="6" type="ORF">GCM10008957_50600</name>
</gene>
<dbReference type="PANTHER" id="PTHR43343:SF3">
    <property type="entry name" value="PROTEASE DO-LIKE 8, CHLOROPLASTIC"/>
    <property type="match status" value="1"/>
</dbReference>
<dbReference type="InterPro" id="IPR036034">
    <property type="entry name" value="PDZ_sf"/>
</dbReference>
<feature type="domain" description="PDZ" evidence="5">
    <location>
        <begin position="249"/>
        <end position="334"/>
    </location>
</feature>
<dbReference type="RefSeq" id="WP_189093306.1">
    <property type="nucleotide sequence ID" value="NZ_BMQL01000063.1"/>
</dbReference>
<dbReference type="InterPro" id="IPR001940">
    <property type="entry name" value="Peptidase_S1C"/>
</dbReference>
<dbReference type="SMART" id="SM00228">
    <property type="entry name" value="PDZ"/>
    <property type="match status" value="1"/>
</dbReference>
<dbReference type="Gene3D" id="2.30.42.10">
    <property type="match status" value="1"/>
</dbReference>
<dbReference type="EMBL" id="BMQL01000063">
    <property type="protein sequence ID" value="GGR34339.1"/>
    <property type="molecule type" value="Genomic_DNA"/>
</dbReference>
<dbReference type="CDD" id="cd06779">
    <property type="entry name" value="cpPDZ_Deg_HtrA-like"/>
    <property type="match status" value="1"/>
</dbReference>
<feature type="compositionally biased region" description="Polar residues" evidence="4">
    <location>
        <begin position="40"/>
        <end position="59"/>
    </location>
</feature>
<evidence type="ECO:0000256" key="4">
    <source>
        <dbReference type="SAM" id="MobiDB-lite"/>
    </source>
</evidence>
<dbReference type="Gene3D" id="2.40.10.10">
    <property type="entry name" value="Trypsin-like serine proteases"/>
    <property type="match status" value="2"/>
</dbReference>
<dbReference type="Pfam" id="PF13365">
    <property type="entry name" value="Trypsin_2"/>
    <property type="match status" value="1"/>
</dbReference>
<keyword evidence="3" id="KW-0378">Hydrolase</keyword>
<evidence type="ECO:0000256" key="1">
    <source>
        <dbReference type="ARBA" id="ARBA00010541"/>
    </source>
</evidence>
<proteinExistence type="inferred from homology"/>
<evidence type="ECO:0000313" key="6">
    <source>
        <dbReference type="EMBL" id="GGR34339.1"/>
    </source>
</evidence>
<dbReference type="InterPro" id="IPR001478">
    <property type="entry name" value="PDZ"/>
</dbReference>
<comment type="caution">
    <text evidence="6">The sequence shown here is derived from an EMBL/GenBank/DDBJ whole genome shotgun (WGS) entry which is preliminary data.</text>
</comment>
<organism evidence="6 7">
    <name type="scientific">Deinococcus ruber</name>
    <dbReference type="NCBI Taxonomy" id="1848197"/>
    <lineage>
        <taxon>Bacteria</taxon>
        <taxon>Thermotogati</taxon>
        <taxon>Deinococcota</taxon>
        <taxon>Deinococci</taxon>
        <taxon>Deinococcales</taxon>
        <taxon>Deinococcaceae</taxon>
        <taxon>Deinococcus</taxon>
    </lineage>
</organism>
<dbReference type="Proteomes" id="UP000603865">
    <property type="component" value="Unassembled WGS sequence"/>
</dbReference>
<evidence type="ECO:0000256" key="3">
    <source>
        <dbReference type="ARBA" id="ARBA00022801"/>
    </source>
</evidence>
<dbReference type="InterPro" id="IPR009003">
    <property type="entry name" value="Peptidase_S1_PA"/>
</dbReference>
<dbReference type="PRINTS" id="PR00834">
    <property type="entry name" value="PROTEASES2C"/>
</dbReference>
<keyword evidence="7" id="KW-1185">Reference proteome</keyword>
<dbReference type="PROSITE" id="PS50106">
    <property type="entry name" value="PDZ"/>
    <property type="match status" value="1"/>
</dbReference>
<dbReference type="Pfam" id="PF13180">
    <property type="entry name" value="PDZ_2"/>
    <property type="match status" value="1"/>
</dbReference>
<name>A0A918CR04_9DEIO</name>
<dbReference type="GO" id="GO:0006508">
    <property type="term" value="P:proteolysis"/>
    <property type="evidence" value="ECO:0007669"/>
    <property type="project" value="UniProtKB-KW"/>
</dbReference>